<comment type="caution">
    <text evidence="7">The sequence shown here is derived from an EMBL/GenBank/DDBJ whole genome shotgun (WGS) entry which is preliminary data.</text>
</comment>
<dbReference type="GO" id="GO:0009055">
    <property type="term" value="F:electron transfer activity"/>
    <property type="evidence" value="ECO:0007669"/>
    <property type="project" value="InterPro"/>
</dbReference>
<proteinExistence type="predicted"/>
<name>A0A3E0DMR9_9BACT</name>
<dbReference type="Proteomes" id="UP000256405">
    <property type="component" value="Unassembled WGS sequence"/>
</dbReference>
<dbReference type="InterPro" id="IPR009056">
    <property type="entry name" value="Cyt_c-like_dom"/>
</dbReference>
<dbReference type="GO" id="GO:0020037">
    <property type="term" value="F:heme binding"/>
    <property type="evidence" value="ECO:0007669"/>
    <property type="project" value="InterPro"/>
</dbReference>
<evidence type="ECO:0000313" key="8">
    <source>
        <dbReference type="Proteomes" id="UP000256405"/>
    </source>
</evidence>
<accession>A0A3E0DMR9</accession>
<dbReference type="PANTHER" id="PTHR19328">
    <property type="entry name" value="HEDGEHOG-INTERACTING PROTEIN"/>
    <property type="match status" value="1"/>
</dbReference>
<dbReference type="InterPro" id="IPR011042">
    <property type="entry name" value="6-blade_b-propeller_TolB-like"/>
</dbReference>
<dbReference type="AlphaFoldDB" id="A0A3E0DMR9"/>
<dbReference type="Pfam" id="PF00034">
    <property type="entry name" value="Cytochrom_C"/>
    <property type="match status" value="1"/>
</dbReference>
<dbReference type="PROSITE" id="PS51007">
    <property type="entry name" value="CYTC"/>
    <property type="match status" value="1"/>
</dbReference>
<evidence type="ECO:0000256" key="3">
    <source>
        <dbReference type="ARBA" id="ARBA00023004"/>
    </source>
</evidence>
<dbReference type="Gene3D" id="1.10.760.10">
    <property type="entry name" value="Cytochrome c-like domain"/>
    <property type="match status" value="1"/>
</dbReference>
<organism evidence="7 8">
    <name type="scientific">Algoriphagus antarcticus</name>
    <dbReference type="NCBI Taxonomy" id="238540"/>
    <lineage>
        <taxon>Bacteria</taxon>
        <taxon>Pseudomonadati</taxon>
        <taxon>Bacteroidota</taxon>
        <taxon>Cytophagia</taxon>
        <taxon>Cytophagales</taxon>
        <taxon>Cyclobacteriaceae</taxon>
        <taxon>Algoriphagus</taxon>
    </lineage>
</organism>
<dbReference type="InterPro" id="IPR011041">
    <property type="entry name" value="Quinoprot_gluc/sorb_DH_b-prop"/>
</dbReference>
<dbReference type="SUPFAM" id="SSF46626">
    <property type="entry name" value="Cytochrome c"/>
    <property type="match status" value="1"/>
</dbReference>
<keyword evidence="3 4" id="KW-0408">Iron</keyword>
<reference evidence="7 8" key="1">
    <citation type="submission" date="2018-08" db="EMBL/GenBank/DDBJ databases">
        <title>Genomic Encyclopedia of Archaeal and Bacterial Type Strains, Phase II (KMG-II): from individual species to whole genera.</title>
        <authorList>
            <person name="Goeker M."/>
        </authorList>
    </citation>
    <scope>NUCLEOTIDE SEQUENCE [LARGE SCALE GENOMIC DNA]</scope>
    <source>
        <strain evidence="7 8">DSM 15986</strain>
    </source>
</reference>
<evidence type="ECO:0000259" key="6">
    <source>
        <dbReference type="PROSITE" id="PS51007"/>
    </source>
</evidence>
<protein>
    <submittedName>
        <fullName evidence="7">Cytochrome c</fullName>
    </submittedName>
</protein>
<feature type="chain" id="PRO_5017637165" evidence="5">
    <location>
        <begin position="20"/>
        <end position="555"/>
    </location>
</feature>
<keyword evidence="5" id="KW-0732">Signal</keyword>
<evidence type="ECO:0000256" key="5">
    <source>
        <dbReference type="SAM" id="SignalP"/>
    </source>
</evidence>
<gene>
    <name evidence="7" type="ORF">C8N25_11615</name>
</gene>
<dbReference type="GO" id="GO:0046872">
    <property type="term" value="F:metal ion binding"/>
    <property type="evidence" value="ECO:0007669"/>
    <property type="project" value="UniProtKB-KW"/>
</dbReference>
<dbReference type="EMBL" id="QUNF01000016">
    <property type="protein sequence ID" value="REG83960.1"/>
    <property type="molecule type" value="Genomic_DNA"/>
</dbReference>
<dbReference type="Gene3D" id="2.120.10.30">
    <property type="entry name" value="TolB, C-terminal domain"/>
    <property type="match status" value="1"/>
</dbReference>
<dbReference type="InterPro" id="IPR012938">
    <property type="entry name" value="Glc/Sorbosone_DH"/>
</dbReference>
<feature type="domain" description="Cytochrome c" evidence="6">
    <location>
        <begin position="33"/>
        <end position="124"/>
    </location>
</feature>
<dbReference type="OrthoDB" id="9770043at2"/>
<keyword evidence="1 4" id="KW-0349">Heme</keyword>
<dbReference type="RefSeq" id="WP_086541756.1">
    <property type="nucleotide sequence ID" value="NZ_MSSW01000031.1"/>
</dbReference>
<evidence type="ECO:0000256" key="4">
    <source>
        <dbReference type="PROSITE-ProRule" id="PRU00433"/>
    </source>
</evidence>
<keyword evidence="2 4" id="KW-0479">Metal-binding</keyword>
<keyword evidence="8" id="KW-1185">Reference proteome</keyword>
<dbReference type="PANTHER" id="PTHR19328:SF13">
    <property type="entry name" value="HIPL1 PROTEIN"/>
    <property type="match status" value="1"/>
</dbReference>
<dbReference type="Pfam" id="PF07995">
    <property type="entry name" value="GSDH"/>
    <property type="match status" value="1"/>
</dbReference>
<dbReference type="PROSITE" id="PS51257">
    <property type="entry name" value="PROKAR_LIPOPROTEIN"/>
    <property type="match status" value="1"/>
</dbReference>
<dbReference type="InterPro" id="IPR036909">
    <property type="entry name" value="Cyt_c-like_dom_sf"/>
</dbReference>
<evidence type="ECO:0000313" key="7">
    <source>
        <dbReference type="EMBL" id="REG83960.1"/>
    </source>
</evidence>
<feature type="signal peptide" evidence="5">
    <location>
        <begin position="1"/>
        <end position="19"/>
    </location>
</feature>
<evidence type="ECO:0000256" key="2">
    <source>
        <dbReference type="ARBA" id="ARBA00022723"/>
    </source>
</evidence>
<sequence>MNKLIFLFLLASLSLFSCTQQNEFGAKISTDSEQIQTGKSLFESNCSTCHSFQQNGIGPNLSGLTHSVETEWVRKFIQDPSILIDTNDPRATALFQVYNTYMPPFSSLKEEDLDALLAYLHTYETLPDTIPMMGLLDPILDSIPDSGIRLTIEYFAQIPASNPEPPLAKITKLESESFSGRTFISDQHGTLYELKNGIPTVYLPLKELRPNLVSKPGLATGLGSYAFHPEFSKNGLLYTSHTEPARTLPADFDYVDSINVKMQWVLTEWKTDNPVASAFQVEGREFMRINVVTQIHGVQELAFNPNSKPGNEDYGLLYVGLGDGGSAESGFAFLADHQGSKIWSSIMRLDPSGTNSKNGKYGIPPTNPFAGQAGKAGEVFAYGFRNPNRVFWDEKGRMFATEIGHHNVEELNLIEAGNFYGWPIREGAFIINPYEDMQSVFPITDQDKDLNVTHPILQIDHDEMAAIIGGYFIPYGLLKGKWLFGDITSGRLLFADLSDLSNISAKSWGITYQGKEISLQELCGSKRVDLKFGQDATGQVYLMTKADGKIYKIKD</sequence>
<evidence type="ECO:0000256" key="1">
    <source>
        <dbReference type="ARBA" id="ARBA00022617"/>
    </source>
</evidence>
<dbReference type="SUPFAM" id="SSF50952">
    <property type="entry name" value="Soluble quinoprotein glucose dehydrogenase"/>
    <property type="match status" value="1"/>
</dbReference>